<protein>
    <recommendedName>
        <fullName evidence="3">Transposase IS116/IS110/IS902 family protein</fullName>
    </recommendedName>
</protein>
<sequence length="39" mass="4375">MVALARRIGVILHSMWVEDADFRADRSGSECGLRNQVTN</sequence>
<dbReference type="Proteomes" id="UP000295277">
    <property type="component" value="Unassembled WGS sequence"/>
</dbReference>
<dbReference type="EMBL" id="SLVM01000001">
    <property type="protein sequence ID" value="TCM88211.1"/>
    <property type="molecule type" value="Genomic_DNA"/>
</dbReference>
<evidence type="ECO:0008006" key="3">
    <source>
        <dbReference type="Google" id="ProtNLM"/>
    </source>
</evidence>
<dbReference type="AlphaFoldDB" id="A0A4R1Z3J3"/>
<reference evidence="1 2" key="1">
    <citation type="submission" date="2019-03" db="EMBL/GenBank/DDBJ databases">
        <title>Genomic Encyclopedia of Type Strains, Phase IV (KMG-IV): sequencing the most valuable type-strain genomes for metagenomic binning, comparative biology and taxonomic classification.</title>
        <authorList>
            <person name="Goeker M."/>
        </authorList>
    </citation>
    <scope>NUCLEOTIDE SEQUENCE [LARGE SCALE GENOMIC DNA]</scope>
    <source>
        <strain evidence="1 2">DSM 21153</strain>
    </source>
</reference>
<comment type="caution">
    <text evidence="1">The sequence shown here is derived from an EMBL/GenBank/DDBJ whole genome shotgun (WGS) entry which is preliminary data.</text>
</comment>
<keyword evidence="2" id="KW-1185">Reference proteome</keyword>
<gene>
    <name evidence="1" type="ORF">EV216_101228</name>
</gene>
<accession>A0A4R1Z3J3</accession>
<organism evidence="1 2">
    <name type="scientific">Rhodovulum steppense</name>
    <dbReference type="NCBI Taxonomy" id="540251"/>
    <lineage>
        <taxon>Bacteria</taxon>
        <taxon>Pseudomonadati</taxon>
        <taxon>Pseudomonadota</taxon>
        <taxon>Alphaproteobacteria</taxon>
        <taxon>Rhodobacterales</taxon>
        <taxon>Paracoccaceae</taxon>
        <taxon>Rhodovulum</taxon>
    </lineage>
</organism>
<evidence type="ECO:0000313" key="1">
    <source>
        <dbReference type="EMBL" id="TCM88211.1"/>
    </source>
</evidence>
<name>A0A4R1Z3J3_9RHOB</name>
<evidence type="ECO:0000313" key="2">
    <source>
        <dbReference type="Proteomes" id="UP000295277"/>
    </source>
</evidence>
<proteinExistence type="predicted"/>